<dbReference type="Gene3D" id="1.10.10.10">
    <property type="entry name" value="Winged helix-like DNA-binding domain superfamily/Winged helix DNA-binding domain"/>
    <property type="match status" value="1"/>
</dbReference>
<proteinExistence type="predicted"/>
<dbReference type="SUPFAM" id="SSF46785">
    <property type="entry name" value="Winged helix' DNA-binding domain"/>
    <property type="match status" value="1"/>
</dbReference>
<dbReference type="Pfam" id="PF03551">
    <property type="entry name" value="PadR"/>
    <property type="match status" value="1"/>
</dbReference>
<evidence type="ECO:0000313" key="3">
    <source>
        <dbReference type="Proteomes" id="UP000243784"/>
    </source>
</evidence>
<dbReference type="AlphaFoldDB" id="A0A1D9DXY0"/>
<protein>
    <recommendedName>
        <fullName evidence="1">Transcription regulator PadR N-terminal domain-containing protein</fullName>
    </recommendedName>
</protein>
<name>A0A1D9DXY0_9MICO</name>
<dbReference type="Proteomes" id="UP000243784">
    <property type="component" value="Chromosome"/>
</dbReference>
<gene>
    <name evidence="2" type="ORF">A4Z71_01195</name>
</gene>
<dbReference type="STRING" id="535712.A4Z71_01195"/>
<reference evidence="2 3" key="1">
    <citation type="journal article" date="2016" name="Biochim. Biophys. Acta">
        <title>Photochemical characterization of actinorhodopsin and its functional existence in the natural host.</title>
        <authorList>
            <person name="Nakamura S."/>
            <person name="Kikukawa T."/>
            <person name="Tamogami J."/>
            <person name="Kamiya M."/>
            <person name="Aizawa T."/>
            <person name="Hahn M.W."/>
            <person name="Ihara K."/>
            <person name="Kamo N."/>
            <person name="Demura M."/>
        </authorList>
    </citation>
    <scope>NUCLEOTIDE SEQUENCE [LARGE SCALE GENOMIC DNA]</scope>
    <source>
        <strain evidence="2 3">MWH-Dar1</strain>
    </source>
</reference>
<sequence>MKGSKVNSSTNGFDFRELADDIKSLVTKYSGASSSKTQVVKPTSEQISNAVLSALQSGDKTAREIMTTVAGFTSGSWVPAESDVYPVLEKLVTDGLISSTVDGELKCYSLTKAGKKVAGAVKEDLGTMFATNQQQSQNWSPNCRGDVLKSGAKLAQAVTAVANSGSGEQQKRAEQILDDARRKLFAILAED</sequence>
<dbReference type="OrthoDB" id="1683430at2"/>
<dbReference type="PANTHER" id="PTHR43252:SF2">
    <property type="entry name" value="TRANSCRIPTION REGULATOR, PADR-LIKE FAMILY"/>
    <property type="match status" value="1"/>
</dbReference>
<dbReference type="RefSeq" id="WP_070954168.1">
    <property type="nucleotide sequence ID" value="NZ_CP015208.1"/>
</dbReference>
<dbReference type="InterPro" id="IPR036390">
    <property type="entry name" value="WH_DNA-bd_sf"/>
</dbReference>
<dbReference type="InterPro" id="IPR036388">
    <property type="entry name" value="WH-like_DNA-bd_sf"/>
</dbReference>
<dbReference type="EMBL" id="CP015208">
    <property type="protein sequence ID" value="AOY55655.1"/>
    <property type="molecule type" value="Genomic_DNA"/>
</dbReference>
<keyword evidence="3" id="KW-1185">Reference proteome</keyword>
<evidence type="ECO:0000313" key="2">
    <source>
        <dbReference type="EMBL" id="AOY55655.1"/>
    </source>
</evidence>
<accession>A0A1D9DXY0</accession>
<organism evidence="2 3">
    <name type="scientific">Candidatus Rhodoluna planktonica</name>
    <dbReference type="NCBI Taxonomy" id="535712"/>
    <lineage>
        <taxon>Bacteria</taxon>
        <taxon>Bacillati</taxon>
        <taxon>Actinomycetota</taxon>
        <taxon>Actinomycetes</taxon>
        <taxon>Micrococcales</taxon>
        <taxon>Microbacteriaceae</taxon>
        <taxon>Luna cluster</taxon>
        <taxon>Luna-1 subcluster</taxon>
        <taxon>Rhodoluna</taxon>
    </lineage>
</organism>
<dbReference type="InterPro" id="IPR005149">
    <property type="entry name" value="Tscrpt_reg_PadR_N"/>
</dbReference>
<evidence type="ECO:0000259" key="1">
    <source>
        <dbReference type="Pfam" id="PF03551"/>
    </source>
</evidence>
<feature type="domain" description="Transcription regulator PadR N-terminal" evidence="1">
    <location>
        <begin position="51"/>
        <end position="117"/>
    </location>
</feature>
<dbReference type="PANTHER" id="PTHR43252">
    <property type="entry name" value="TRANSCRIPTIONAL REGULATOR YQJI"/>
    <property type="match status" value="1"/>
</dbReference>
<dbReference type="KEGG" id="rpla:A4Z71_01195"/>